<keyword evidence="4" id="KW-1185">Reference proteome</keyword>
<evidence type="ECO:0000313" key="2">
    <source>
        <dbReference type="EMBL" id="PNT62955.1"/>
    </source>
</evidence>
<dbReference type="AlphaFoldDB" id="A0A2K2CLQ5"/>
<dbReference type="PANTHER" id="PTHR33018:SF30">
    <property type="entry name" value="OS02G0502850 PROTEIN"/>
    <property type="match status" value="1"/>
</dbReference>
<dbReference type="InParanoid" id="A0A2K2CLQ5"/>
<feature type="compositionally biased region" description="Basic residues" evidence="1">
    <location>
        <begin position="272"/>
        <end position="281"/>
    </location>
</feature>
<protein>
    <submittedName>
        <fullName evidence="2 3">Uncharacterized protein</fullName>
    </submittedName>
</protein>
<organism evidence="2">
    <name type="scientific">Brachypodium distachyon</name>
    <name type="common">Purple false brome</name>
    <name type="synonym">Trachynia distachya</name>
    <dbReference type="NCBI Taxonomy" id="15368"/>
    <lineage>
        <taxon>Eukaryota</taxon>
        <taxon>Viridiplantae</taxon>
        <taxon>Streptophyta</taxon>
        <taxon>Embryophyta</taxon>
        <taxon>Tracheophyta</taxon>
        <taxon>Spermatophyta</taxon>
        <taxon>Magnoliopsida</taxon>
        <taxon>Liliopsida</taxon>
        <taxon>Poales</taxon>
        <taxon>Poaceae</taxon>
        <taxon>BOP clade</taxon>
        <taxon>Pooideae</taxon>
        <taxon>Stipodae</taxon>
        <taxon>Brachypodieae</taxon>
        <taxon>Brachypodium</taxon>
    </lineage>
</organism>
<dbReference type="FunCoup" id="A0A2K2CLQ5">
    <property type="interactions" value="119"/>
</dbReference>
<dbReference type="Proteomes" id="UP000008810">
    <property type="component" value="Chromosome 4"/>
</dbReference>
<gene>
    <name evidence="2" type="ORF">BRADI_4g09963v3</name>
</gene>
<feature type="compositionally biased region" description="Pro residues" evidence="1">
    <location>
        <begin position="285"/>
        <end position="296"/>
    </location>
</feature>
<feature type="region of interest" description="Disordered" evidence="1">
    <location>
        <begin position="22"/>
        <end position="47"/>
    </location>
</feature>
<feature type="compositionally biased region" description="Low complexity" evidence="1">
    <location>
        <begin position="297"/>
        <end position="308"/>
    </location>
</feature>
<reference evidence="2 3" key="1">
    <citation type="journal article" date="2010" name="Nature">
        <title>Genome sequencing and analysis of the model grass Brachypodium distachyon.</title>
        <authorList>
            <consortium name="International Brachypodium Initiative"/>
        </authorList>
    </citation>
    <scope>NUCLEOTIDE SEQUENCE [LARGE SCALE GENOMIC DNA]</scope>
    <source>
        <strain evidence="2 3">Bd21</strain>
    </source>
</reference>
<evidence type="ECO:0000313" key="3">
    <source>
        <dbReference type="EnsemblPlants" id="PNT62955"/>
    </source>
</evidence>
<dbReference type="Gramene" id="PNT62955">
    <property type="protein sequence ID" value="PNT62955"/>
    <property type="gene ID" value="BRADI_4g09963v3"/>
</dbReference>
<name>A0A2K2CLQ5_BRADI</name>
<dbReference type="ExpressionAtlas" id="A0A2K2CLQ5">
    <property type="expression patterns" value="baseline and differential"/>
</dbReference>
<dbReference type="EnsemblPlants" id="PNT62955">
    <property type="protein sequence ID" value="PNT62955"/>
    <property type="gene ID" value="BRADI_4g09963v3"/>
</dbReference>
<accession>A0A2K2CLQ5</accession>
<evidence type="ECO:0000256" key="1">
    <source>
        <dbReference type="SAM" id="MobiDB-lite"/>
    </source>
</evidence>
<reference evidence="3" key="3">
    <citation type="submission" date="2018-08" db="UniProtKB">
        <authorList>
            <consortium name="EnsemblPlants"/>
        </authorList>
    </citation>
    <scope>IDENTIFICATION</scope>
    <source>
        <strain evidence="3">cv. Bd21</strain>
    </source>
</reference>
<dbReference type="EMBL" id="CM000883">
    <property type="protein sequence ID" value="PNT62955.1"/>
    <property type="molecule type" value="Genomic_DNA"/>
</dbReference>
<proteinExistence type="predicted"/>
<dbReference type="PANTHER" id="PTHR33018">
    <property type="entry name" value="OS10G0338966 PROTEIN-RELATED"/>
    <property type="match status" value="1"/>
</dbReference>
<sequence length="369" mass="42492">MSEEGSEEQLFLEEAEGQLLLEEAAHEEGAQGATSQTTQSKSKRGANKVPTESWVVIKLSKENYPEEPVEAAERFSNTCNAIVRVRARIYQRWSDVPEAVKQDCYEVAWKRFVPANDEIRRRLEWRMHQVMRKGQSTWQYNCRKLIGKDWKTEVNKHWKGISEEDWERFKEWVRSNEFKASQKWYKELREKRPFDHRLGSCGRPGKEKVWAKEDAALDQAGIQPRVPTLLRVPDPAPRLPFVQSNSLPRTLTSHARRRISLLRASLAAPTRPRPRPGRRISLHAPAPPPASRPPSAPATASRPLAPTLERTPSLQPRRMTGQIVQKFPEHNDLCPNGIYITIGIFREVSTCFLKDTIGYNHFLLQVHLN</sequence>
<reference evidence="2" key="2">
    <citation type="submission" date="2017-06" db="EMBL/GenBank/DDBJ databases">
        <title>WGS assembly of Brachypodium distachyon.</title>
        <authorList>
            <consortium name="The International Brachypodium Initiative"/>
            <person name="Lucas S."/>
            <person name="Harmon-Smith M."/>
            <person name="Lail K."/>
            <person name="Tice H."/>
            <person name="Grimwood J."/>
            <person name="Bruce D."/>
            <person name="Barry K."/>
            <person name="Shu S."/>
            <person name="Lindquist E."/>
            <person name="Wang M."/>
            <person name="Pitluck S."/>
            <person name="Vogel J.P."/>
            <person name="Garvin D.F."/>
            <person name="Mockler T.C."/>
            <person name="Schmutz J."/>
            <person name="Rokhsar D."/>
            <person name="Bevan M.W."/>
        </authorList>
    </citation>
    <scope>NUCLEOTIDE SEQUENCE</scope>
    <source>
        <strain evidence="2">Bd21</strain>
    </source>
</reference>
<feature type="region of interest" description="Disordered" evidence="1">
    <location>
        <begin position="262"/>
        <end position="318"/>
    </location>
</feature>
<evidence type="ECO:0000313" key="4">
    <source>
        <dbReference type="Proteomes" id="UP000008810"/>
    </source>
</evidence>